<keyword evidence="2" id="KW-0732">Signal</keyword>
<accession>A0A1B1ALS1</accession>
<feature type="region of interest" description="Disordered" evidence="1">
    <location>
        <begin position="72"/>
        <end position="91"/>
    </location>
</feature>
<keyword evidence="4" id="KW-1185">Reference proteome</keyword>
<organism evidence="3 4">
    <name type="scientific">Candidatus Viadribacter manganicus</name>
    <dbReference type="NCBI Taxonomy" id="1759059"/>
    <lineage>
        <taxon>Bacteria</taxon>
        <taxon>Pseudomonadati</taxon>
        <taxon>Pseudomonadota</taxon>
        <taxon>Alphaproteobacteria</taxon>
        <taxon>Hyphomonadales</taxon>
        <taxon>Hyphomonadaceae</taxon>
        <taxon>Candidatus Viadribacter</taxon>
    </lineage>
</organism>
<feature type="signal peptide" evidence="2">
    <location>
        <begin position="1"/>
        <end position="20"/>
    </location>
</feature>
<dbReference type="EMBL" id="CP013244">
    <property type="protein sequence ID" value="ANP47522.1"/>
    <property type="molecule type" value="Genomic_DNA"/>
</dbReference>
<name>A0A1B1ALS1_9PROT</name>
<dbReference type="AlphaFoldDB" id="A0A1B1ALS1"/>
<protein>
    <submittedName>
        <fullName evidence="3">Uncharacterized protein</fullName>
    </submittedName>
</protein>
<dbReference type="STRING" id="1759059.ATE48_17230"/>
<dbReference type="Proteomes" id="UP000092498">
    <property type="component" value="Chromosome"/>
</dbReference>
<sequence length="91" mass="9682">MRVLVLAGLLTAAMAPFAAAAENEIDCQVTDVARAQADQRLDQPPAAPAATPRPIVVQREAADIPRPAIVERRRNGKPIPDAQLIQPRGAL</sequence>
<evidence type="ECO:0000256" key="1">
    <source>
        <dbReference type="SAM" id="MobiDB-lite"/>
    </source>
</evidence>
<gene>
    <name evidence="3" type="ORF">ATE48_17230</name>
</gene>
<proteinExistence type="predicted"/>
<evidence type="ECO:0000313" key="3">
    <source>
        <dbReference type="EMBL" id="ANP47522.1"/>
    </source>
</evidence>
<dbReference type="RefSeq" id="WP_066773734.1">
    <property type="nucleotide sequence ID" value="NZ_CP013244.1"/>
</dbReference>
<evidence type="ECO:0000313" key="4">
    <source>
        <dbReference type="Proteomes" id="UP000092498"/>
    </source>
</evidence>
<reference evidence="3 4" key="1">
    <citation type="submission" date="2015-11" db="EMBL/GenBank/DDBJ databases">
        <title>Whole-Genome Sequence of Candidatus Oderbacter manganicum from the National Park Lower Oder Valley, Germany.</title>
        <authorList>
            <person name="Braun B."/>
            <person name="Liere K."/>
            <person name="Szewzyk U."/>
        </authorList>
    </citation>
    <scope>NUCLEOTIDE SEQUENCE [LARGE SCALE GENOMIC DNA]</scope>
    <source>
        <strain evidence="3 4">OTSz_A_272</strain>
    </source>
</reference>
<dbReference type="InParanoid" id="A0A1B1ALS1"/>
<evidence type="ECO:0000256" key="2">
    <source>
        <dbReference type="SAM" id="SignalP"/>
    </source>
</evidence>
<feature type="chain" id="PRO_5008519024" evidence="2">
    <location>
        <begin position="21"/>
        <end position="91"/>
    </location>
</feature>
<dbReference type="KEGG" id="cbot:ATE48_17230"/>